<proteinExistence type="predicted"/>
<evidence type="ECO:0000313" key="2">
    <source>
        <dbReference type="EMBL" id="CAI0386840.1"/>
    </source>
</evidence>
<dbReference type="Proteomes" id="UP001154282">
    <property type="component" value="Unassembled WGS sequence"/>
</dbReference>
<dbReference type="EMBL" id="CAMGYJ010000002">
    <property type="protein sequence ID" value="CAI0386840.1"/>
    <property type="molecule type" value="Genomic_DNA"/>
</dbReference>
<feature type="region of interest" description="Disordered" evidence="1">
    <location>
        <begin position="20"/>
        <end position="50"/>
    </location>
</feature>
<gene>
    <name evidence="2" type="ORF">LITE_LOCUS5250</name>
</gene>
<feature type="compositionally biased region" description="Basic residues" evidence="1">
    <location>
        <begin position="40"/>
        <end position="50"/>
    </location>
</feature>
<sequence length="187" mass="20883">MATISWPLHKLYSIAPVQNAIPGGHRERQESRTSPQTGLHRQRQRLARNGRPHLQLLALVDSHRQNSAMGLHTRRQQAVQGHEQASGVLQRAHDVGQMGGSQRRSPEDQSLLPGHLPNALRRQGVEPAVADVFRADPALLWGKVPCRDASRVGCREQGVQQDQDQASVPYGRHRYVVVQEGCSPWFL</sequence>
<dbReference type="AlphaFoldDB" id="A0AAV0HS29"/>
<protein>
    <submittedName>
        <fullName evidence="2">Uncharacterized protein</fullName>
    </submittedName>
</protein>
<reference evidence="2" key="1">
    <citation type="submission" date="2022-08" db="EMBL/GenBank/DDBJ databases">
        <authorList>
            <person name="Gutierrez-Valencia J."/>
        </authorList>
    </citation>
    <scope>NUCLEOTIDE SEQUENCE</scope>
</reference>
<name>A0AAV0HS29_9ROSI</name>
<accession>A0AAV0HS29</accession>
<evidence type="ECO:0000313" key="3">
    <source>
        <dbReference type="Proteomes" id="UP001154282"/>
    </source>
</evidence>
<comment type="caution">
    <text evidence="2">The sequence shown here is derived from an EMBL/GenBank/DDBJ whole genome shotgun (WGS) entry which is preliminary data.</text>
</comment>
<organism evidence="2 3">
    <name type="scientific">Linum tenue</name>
    <dbReference type="NCBI Taxonomy" id="586396"/>
    <lineage>
        <taxon>Eukaryota</taxon>
        <taxon>Viridiplantae</taxon>
        <taxon>Streptophyta</taxon>
        <taxon>Embryophyta</taxon>
        <taxon>Tracheophyta</taxon>
        <taxon>Spermatophyta</taxon>
        <taxon>Magnoliopsida</taxon>
        <taxon>eudicotyledons</taxon>
        <taxon>Gunneridae</taxon>
        <taxon>Pentapetalae</taxon>
        <taxon>rosids</taxon>
        <taxon>fabids</taxon>
        <taxon>Malpighiales</taxon>
        <taxon>Linaceae</taxon>
        <taxon>Linum</taxon>
    </lineage>
</organism>
<evidence type="ECO:0000256" key="1">
    <source>
        <dbReference type="SAM" id="MobiDB-lite"/>
    </source>
</evidence>
<keyword evidence="3" id="KW-1185">Reference proteome</keyword>